<evidence type="ECO:0000256" key="7">
    <source>
        <dbReference type="PROSITE-ProRule" id="PRU00175"/>
    </source>
</evidence>
<dbReference type="Pfam" id="PF12796">
    <property type="entry name" value="Ank_2"/>
    <property type="match status" value="1"/>
</dbReference>
<feature type="repeat" description="ANK" evidence="6">
    <location>
        <begin position="398"/>
        <end position="430"/>
    </location>
</feature>
<dbReference type="InterPro" id="IPR001357">
    <property type="entry name" value="BRCT_dom"/>
</dbReference>
<evidence type="ECO:0000256" key="8">
    <source>
        <dbReference type="SAM" id="MobiDB-lite"/>
    </source>
</evidence>
<evidence type="ECO:0000256" key="5">
    <source>
        <dbReference type="ARBA" id="ARBA00023043"/>
    </source>
</evidence>
<keyword evidence="5 6" id="KW-0040">ANK repeat</keyword>
<reference evidence="10 11" key="1">
    <citation type="journal article" date="2019" name="PLoS Pathog.">
        <title>Genome sequence of the bovine parasite Schistosoma bovis Tanzania.</title>
        <authorList>
            <person name="Oey H."/>
            <person name="Zakrzewski M."/>
            <person name="Gobert G."/>
            <person name="Gravermann K."/>
            <person name="Stoye J."/>
            <person name="Jones M."/>
            <person name="Mcmanus D."/>
            <person name="Krause L."/>
        </authorList>
    </citation>
    <scope>NUCLEOTIDE SEQUENCE [LARGE SCALE GENOMIC DNA]</scope>
    <source>
        <strain evidence="10 11">TAN1997</strain>
    </source>
</reference>
<dbReference type="GO" id="GO:0031436">
    <property type="term" value="C:BRCA1-BARD1 complex"/>
    <property type="evidence" value="ECO:0007669"/>
    <property type="project" value="TreeGrafter"/>
</dbReference>
<dbReference type="InterPro" id="IPR001841">
    <property type="entry name" value="Znf_RING"/>
</dbReference>
<dbReference type="SUPFAM" id="SSF52113">
    <property type="entry name" value="BRCT domain"/>
    <property type="match status" value="2"/>
</dbReference>
<dbReference type="InterPro" id="IPR039503">
    <property type="entry name" value="BARD1_Znf-RING"/>
</dbReference>
<dbReference type="EMBL" id="QMKO01001441">
    <property type="protein sequence ID" value="RTG90504.1"/>
    <property type="molecule type" value="Genomic_DNA"/>
</dbReference>
<sequence length="903" mass="99121">MTSLVVTLGNFGSDSREDNQFHQDLTRQINMISLSQTHCAIIELLELMRCDNCASTLHQPFTTGVCEHLLCSSCIPSRGNVKAASCCPVCSVPVHARDFQVHPQFTSLVLVARRLKKLTMNTSQEKIKDSQNSVIENTIPDATKNEIMLPQVVIKKAYSSRQQLSEDNDSKRPIGVSYKRGHSLVNSDTNISTADTFVSNVCSTGNDSCINFKPHYPSKHDVKANKKQRLNKVTKLPAYSSSDIHQTSSVNSVNGNESCVSLDKPIESVSVEAVVVHNTRNARNKIVSKVCKDKIEPKQTMPSKIDVPVPFASPEPSRLTDQSTLSPSDPISFKTSVFLTPVDLPITNENKAATSKSSSISKKNSKKIQNNVKKVVPVQDRKSSGFLNLLHKLRPNSKGESQLHRAAIRGDTSQIEELLSAGLSPNIRDHAGWTPLHEAALRGHCEVAKALIKAGATVDIPGGPDLETPLHEAIQNGQVDFCQLLLNHGANPMFPNNNGIIPIQLVDSSICQLKELHNSDSKSSKYNSLLNALSDIRNMLNKASLSTTVSDKDCLTNNKTLSILSVSSATTFIERRRLRPILLGTGLTRTQQSLFNRVATMIHARVFSSISPEVTHVVTGALQELSNDVVDEESVNKTKKKNKSKRNSRSLKNDNELLSSNGQATCPRTLKFLSAVLQGCWILSFDWIETCAHIKMRVEEEGFEVTGCSTAPMSGAPRRARLAREAGSLGLFHGLNICFLGNFVYPVPSRDELTRLARSGGASVVFSRDVCSPIRLARYAIESANNSSIWDLNTVEANQEFDQETNDNISFIDEITMIDSNNPSSLLVLYDPGVLSKPKNESCNKSIYAVETVSKALNLIKPKKSTNTLNSLADDLPPPLQSIPCTWLLDCAAEYRLLPFPNC</sequence>
<dbReference type="STRING" id="6184.A0A430QS88"/>
<protein>
    <submittedName>
        <fullName evidence="10">BRCA1-associated RING domain protein 1</fullName>
    </submittedName>
</protein>
<dbReference type="CDD" id="cd17734">
    <property type="entry name" value="BRCT_Bard1_rpt1"/>
    <property type="match status" value="1"/>
</dbReference>
<evidence type="ECO:0000256" key="4">
    <source>
        <dbReference type="ARBA" id="ARBA00022833"/>
    </source>
</evidence>
<dbReference type="PROSITE" id="PS50089">
    <property type="entry name" value="ZF_RING_2"/>
    <property type="match status" value="1"/>
</dbReference>
<dbReference type="SUPFAM" id="SSF48403">
    <property type="entry name" value="Ankyrin repeat"/>
    <property type="match status" value="1"/>
</dbReference>
<dbReference type="SMART" id="SM00248">
    <property type="entry name" value="ANK"/>
    <property type="match status" value="3"/>
</dbReference>
<dbReference type="AlphaFoldDB" id="A0A430QS88"/>
<dbReference type="Gene3D" id="3.40.50.10190">
    <property type="entry name" value="BRCT domain"/>
    <property type="match status" value="1"/>
</dbReference>
<keyword evidence="11" id="KW-1185">Reference proteome</keyword>
<accession>A0A430QS88</accession>
<comment type="caution">
    <text evidence="10">The sequence shown here is derived from an EMBL/GenBank/DDBJ whole genome shotgun (WGS) entry which is preliminary data.</text>
</comment>
<evidence type="ECO:0000313" key="10">
    <source>
        <dbReference type="EMBL" id="RTG90504.1"/>
    </source>
</evidence>
<feature type="compositionally biased region" description="Basic residues" evidence="8">
    <location>
        <begin position="637"/>
        <end position="649"/>
    </location>
</feature>
<feature type="domain" description="RING-type" evidence="9">
    <location>
        <begin position="50"/>
        <end position="91"/>
    </location>
</feature>
<feature type="repeat" description="ANK" evidence="6">
    <location>
        <begin position="431"/>
        <end position="463"/>
    </location>
</feature>
<proteinExistence type="predicted"/>
<evidence type="ECO:0000256" key="1">
    <source>
        <dbReference type="ARBA" id="ARBA00022723"/>
    </source>
</evidence>
<keyword evidence="4" id="KW-0862">Zinc</keyword>
<keyword evidence="2" id="KW-0677">Repeat</keyword>
<evidence type="ECO:0000256" key="2">
    <source>
        <dbReference type="ARBA" id="ARBA00022737"/>
    </source>
</evidence>
<evidence type="ECO:0000259" key="9">
    <source>
        <dbReference type="PROSITE" id="PS50089"/>
    </source>
</evidence>
<dbReference type="PANTHER" id="PTHR24171:SF8">
    <property type="entry name" value="BRCA1-ASSOCIATED RING DOMAIN PROTEIN 1"/>
    <property type="match status" value="1"/>
</dbReference>
<dbReference type="Gene3D" id="3.30.40.10">
    <property type="entry name" value="Zinc/RING finger domain, C3HC4 (zinc finger)"/>
    <property type="match status" value="1"/>
</dbReference>
<organism evidence="10 11">
    <name type="scientific">Schistosoma bovis</name>
    <name type="common">Blood fluke</name>
    <dbReference type="NCBI Taxonomy" id="6184"/>
    <lineage>
        <taxon>Eukaryota</taxon>
        <taxon>Metazoa</taxon>
        <taxon>Spiralia</taxon>
        <taxon>Lophotrochozoa</taxon>
        <taxon>Platyhelminthes</taxon>
        <taxon>Trematoda</taxon>
        <taxon>Digenea</taxon>
        <taxon>Strigeidida</taxon>
        <taxon>Schistosomatoidea</taxon>
        <taxon>Schistosomatidae</taxon>
        <taxon>Schistosoma</taxon>
    </lineage>
</organism>
<name>A0A430QS88_SCHBO</name>
<dbReference type="Gene3D" id="1.25.40.20">
    <property type="entry name" value="Ankyrin repeat-containing domain"/>
    <property type="match status" value="1"/>
</dbReference>
<dbReference type="GO" id="GO:0008270">
    <property type="term" value="F:zinc ion binding"/>
    <property type="evidence" value="ECO:0007669"/>
    <property type="project" value="UniProtKB-KW"/>
</dbReference>
<keyword evidence="1" id="KW-0479">Metal-binding</keyword>
<dbReference type="InterPro" id="IPR013083">
    <property type="entry name" value="Znf_RING/FYVE/PHD"/>
</dbReference>
<dbReference type="Proteomes" id="UP000290809">
    <property type="component" value="Unassembled WGS sequence"/>
</dbReference>
<evidence type="ECO:0000256" key="6">
    <source>
        <dbReference type="PROSITE-ProRule" id="PRU00023"/>
    </source>
</evidence>
<dbReference type="PANTHER" id="PTHR24171">
    <property type="entry name" value="ANKYRIN REPEAT DOMAIN-CONTAINING PROTEIN 39-RELATED"/>
    <property type="match status" value="1"/>
</dbReference>
<feature type="region of interest" description="Disordered" evidence="8">
    <location>
        <begin position="633"/>
        <end position="658"/>
    </location>
</feature>
<evidence type="ECO:0000313" key="11">
    <source>
        <dbReference type="Proteomes" id="UP000290809"/>
    </source>
</evidence>
<dbReference type="PROSITE" id="PS50297">
    <property type="entry name" value="ANK_REP_REGION"/>
    <property type="match status" value="3"/>
</dbReference>
<dbReference type="InterPro" id="IPR017907">
    <property type="entry name" value="Znf_RING_CS"/>
</dbReference>
<gene>
    <name evidence="10" type="ORF">DC041_0006206</name>
</gene>
<evidence type="ECO:0000256" key="3">
    <source>
        <dbReference type="ARBA" id="ARBA00022771"/>
    </source>
</evidence>
<keyword evidence="3 7" id="KW-0863">Zinc-finger</keyword>
<dbReference type="GO" id="GO:0004842">
    <property type="term" value="F:ubiquitin-protein transferase activity"/>
    <property type="evidence" value="ECO:0007669"/>
    <property type="project" value="TreeGrafter"/>
</dbReference>
<dbReference type="InterPro" id="IPR036770">
    <property type="entry name" value="Ankyrin_rpt-contain_sf"/>
</dbReference>
<dbReference type="Pfam" id="PF14835">
    <property type="entry name" value="zf-RING_6"/>
    <property type="match status" value="1"/>
</dbReference>
<feature type="repeat" description="ANK" evidence="6">
    <location>
        <begin position="465"/>
        <end position="497"/>
    </location>
</feature>
<dbReference type="SUPFAM" id="SSF57850">
    <property type="entry name" value="RING/U-box"/>
    <property type="match status" value="1"/>
</dbReference>
<dbReference type="GO" id="GO:0070531">
    <property type="term" value="C:BRCA1-A complex"/>
    <property type="evidence" value="ECO:0007669"/>
    <property type="project" value="TreeGrafter"/>
</dbReference>
<dbReference type="PROSITE" id="PS50088">
    <property type="entry name" value="ANK_REPEAT"/>
    <property type="match status" value="3"/>
</dbReference>
<dbReference type="InterPro" id="IPR036420">
    <property type="entry name" value="BRCT_dom_sf"/>
</dbReference>
<dbReference type="PROSITE" id="PS00518">
    <property type="entry name" value="ZF_RING_1"/>
    <property type="match status" value="1"/>
</dbReference>
<dbReference type="InterPro" id="IPR002110">
    <property type="entry name" value="Ankyrin_rpt"/>
</dbReference>
<dbReference type="GO" id="GO:0085020">
    <property type="term" value="P:protein K6-linked ubiquitination"/>
    <property type="evidence" value="ECO:0007669"/>
    <property type="project" value="TreeGrafter"/>
</dbReference>
<dbReference type="Pfam" id="PF00533">
    <property type="entry name" value="BRCT"/>
    <property type="match status" value="1"/>
</dbReference>